<keyword evidence="4" id="KW-1185">Reference proteome</keyword>
<dbReference type="EC" id="5.1.1.-" evidence="3"/>
<dbReference type="PANTHER" id="PTHR21198:SF7">
    <property type="entry name" value="ASPARTATE-GLUTAMATE RACEMASE FAMILY"/>
    <property type="match status" value="1"/>
</dbReference>
<organism evidence="3 4">
    <name type="scientific">Ralstonia chuxiongensis</name>
    <dbReference type="NCBI Taxonomy" id="2957504"/>
    <lineage>
        <taxon>Bacteria</taxon>
        <taxon>Pseudomonadati</taxon>
        <taxon>Pseudomonadota</taxon>
        <taxon>Betaproteobacteria</taxon>
        <taxon>Burkholderiales</taxon>
        <taxon>Burkholderiaceae</taxon>
        <taxon>Ralstonia</taxon>
    </lineage>
</organism>
<dbReference type="SUPFAM" id="SSF53681">
    <property type="entry name" value="Aspartate/glutamate racemase"/>
    <property type="match status" value="4"/>
</dbReference>
<dbReference type="EMBL" id="JAMYWC010000001">
    <property type="protein sequence ID" value="MCP1171607.1"/>
    <property type="molecule type" value="Genomic_DNA"/>
</dbReference>
<sequence length="496" mass="53630">MKQHTFGVIGGLGSLAGADLFFKLVRSEPVLAEQDAFHFLFEQHPFRDVRAPLNVTCSMTARKLYVFQMCQSLAQREVNSILLPCFASHTFREELQSELTVPIVDMMAALRRHVDRIATKGAVLGVVASDFVRRSGLFERYFADRYDIVYPGGLDQAFVMNAIYGEDGVKAGKLEGHAVEHLAHACESLQRQGVEWILPGVTELSLVCQVLQRRGYPVLDGNAIYAEHAVSFTASGPRRVFKLGIVGGVGPAATVDFMDKVVRSTPASRDQDHIKMVVEQNPQIPDRTAHLLHQEADPTVSLYATCKRLESEGASAIAIPCNTAHAFVQDIQPYLAIPIVNMLTETIAFIRSQYGTVRPVGLLATSGTIASGVYHEAATAAGITLMTPSEPFQERVMSAIYGEHGVKAGYVDGACREALREAIEHLALAGAKVIILGCTELPLIYGETTAFALANGKSVVLVDPTAVLARHCVGLAQPEKLALASETPSECVSVSA</sequence>
<evidence type="ECO:0000313" key="4">
    <source>
        <dbReference type="Proteomes" id="UP001162793"/>
    </source>
</evidence>
<gene>
    <name evidence="3" type="ORF">NKG59_04525</name>
</gene>
<dbReference type="Proteomes" id="UP001162793">
    <property type="component" value="Unassembled WGS sequence"/>
</dbReference>
<comment type="caution">
    <text evidence="3">The sequence shown here is derived from an EMBL/GenBank/DDBJ whole genome shotgun (WGS) entry which is preliminary data.</text>
</comment>
<dbReference type="PROSITE" id="PS00923">
    <property type="entry name" value="ASP_GLU_RACEMASE_1"/>
    <property type="match status" value="1"/>
</dbReference>
<dbReference type="PROSITE" id="PS00924">
    <property type="entry name" value="ASP_GLU_RACEMASE_2"/>
    <property type="match status" value="1"/>
</dbReference>
<dbReference type="PANTHER" id="PTHR21198">
    <property type="entry name" value="GLUTAMATE RACEMASE"/>
    <property type="match status" value="1"/>
</dbReference>
<dbReference type="Pfam" id="PF01177">
    <property type="entry name" value="Asp_Glu_race"/>
    <property type="match status" value="2"/>
</dbReference>
<evidence type="ECO:0000256" key="2">
    <source>
        <dbReference type="ARBA" id="ARBA00023235"/>
    </source>
</evidence>
<dbReference type="InterPro" id="IPR018187">
    <property type="entry name" value="Asp/Glu_racemase_AS_1"/>
</dbReference>
<dbReference type="NCBIfam" id="TIGR00035">
    <property type="entry name" value="asp_race"/>
    <property type="match status" value="1"/>
</dbReference>
<comment type="similarity">
    <text evidence="1">Belongs to the aspartate/glutamate racemases family.</text>
</comment>
<evidence type="ECO:0000256" key="1">
    <source>
        <dbReference type="ARBA" id="ARBA00007847"/>
    </source>
</evidence>
<keyword evidence="2 3" id="KW-0413">Isomerase</keyword>
<name>A0AA41WQS1_9RALS</name>
<accession>A0AA41WQS1</accession>
<dbReference type="InterPro" id="IPR015942">
    <property type="entry name" value="Asp/Glu/hydantoin_racemase"/>
</dbReference>
<dbReference type="InterPro" id="IPR033134">
    <property type="entry name" value="Asp/Glu_racemase_AS_2"/>
</dbReference>
<dbReference type="Gene3D" id="3.40.50.1860">
    <property type="match status" value="4"/>
</dbReference>
<dbReference type="InterPro" id="IPR004380">
    <property type="entry name" value="Asp_race"/>
</dbReference>
<protein>
    <submittedName>
        <fullName evidence="3">Amino acid racemase</fullName>
        <ecNumber evidence="3">5.1.1.-</ecNumber>
    </submittedName>
</protein>
<reference evidence="4" key="1">
    <citation type="journal article" date="2023" name="Front. Microbiol.">
        <title>Ralstonia chuxiongensis sp. nov., Ralstonia mojiangensis sp. nov., and Ralstonia soli sp. nov., isolated from tobacco fields, are three novel species in the family Burkholderiaceae.</title>
        <authorList>
            <person name="Lu C.H."/>
            <person name="Zhang Y.Y."/>
            <person name="Jiang N."/>
            <person name="Chen W."/>
            <person name="Shao X."/>
            <person name="Zhao Z.M."/>
            <person name="Lu W.L."/>
            <person name="Hu X."/>
            <person name="Xi Y.X."/>
            <person name="Zou S.Y."/>
            <person name="Wei Q.J."/>
            <person name="Lin Z.L."/>
            <person name="Gong L."/>
            <person name="Gai X.T."/>
            <person name="Zhang L.Q."/>
            <person name="Li J.Y."/>
            <person name="Jin Y."/>
            <person name="Xia Z.Y."/>
        </authorList>
    </citation>
    <scope>NUCLEOTIDE SEQUENCE [LARGE SCALE GENOMIC DNA]</scope>
    <source>
        <strain evidence="4">21YRMH01-3</strain>
    </source>
</reference>
<evidence type="ECO:0000313" key="3">
    <source>
        <dbReference type="EMBL" id="MCP1171607.1"/>
    </source>
</evidence>
<dbReference type="RefSeq" id="WP_253535622.1">
    <property type="nucleotide sequence ID" value="NZ_JAMYWC010000001.1"/>
</dbReference>
<dbReference type="InterPro" id="IPR001920">
    <property type="entry name" value="Asp/Glu_race"/>
</dbReference>
<dbReference type="GO" id="GO:0047661">
    <property type="term" value="F:amino-acid racemase activity"/>
    <property type="evidence" value="ECO:0007669"/>
    <property type="project" value="InterPro"/>
</dbReference>
<proteinExistence type="inferred from homology"/>
<dbReference type="AlphaFoldDB" id="A0AA41WQS1"/>